<keyword evidence="3" id="KW-1185">Reference proteome</keyword>
<feature type="compositionally biased region" description="Basic residues" evidence="1">
    <location>
        <begin position="97"/>
        <end position="112"/>
    </location>
</feature>
<dbReference type="AlphaFoldDB" id="A0A9W6EZS7"/>
<evidence type="ECO:0000256" key="1">
    <source>
        <dbReference type="SAM" id="MobiDB-lite"/>
    </source>
</evidence>
<reference evidence="2 3" key="1">
    <citation type="journal article" date="2023" name="Commun. Biol.">
        <title>Reorganization of the ancestral sex-determining regions during the evolution of trioecy in Pleodorina starrii.</title>
        <authorList>
            <person name="Takahashi K."/>
            <person name="Suzuki S."/>
            <person name="Kawai-Toyooka H."/>
            <person name="Yamamoto K."/>
            <person name="Hamaji T."/>
            <person name="Ootsuki R."/>
            <person name="Yamaguchi H."/>
            <person name="Kawachi M."/>
            <person name="Higashiyama T."/>
            <person name="Nozaki H."/>
        </authorList>
    </citation>
    <scope>NUCLEOTIDE SEQUENCE [LARGE SCALE GENOMIC DNA]</scope>
    <source>
        <strain evidence="2 3">NIES-4479</strain>
    </source>
</reference>
<accession>A0A9W6EZS7</accession>
<name>A0A9W6EZS7_9CHLO</name>
<protein>
    <submittedName>
        <fullName evidence="2">Uncharacterized protein</fullName>
    </submittedName>
</protein>
<evidence type="ECO:0000313" key="3">
    <source>
        <dbReference type="Proteomes" id="UP001165080"/>
    </source>
</evidence>
<dbReference type="Proteomes" id="UP001165080">
    <property type="component" value="Unassembled WGS sequence"/>
</dbReference>
<feature type="region of interest" description="Disordered" evidence="1">
    <location>
        <begin position="26"/>
        <end position="118"/>
    </location>
</feature>
<proteinExistence type="predicted"/>
<comment type="caution">
    <text evidence="2">The sequence shown here is derived from an EMBL/GenBank/DDBJ whole genome shotgun (WGS) entry which is preliminary data.</text>
</comment>
<dbReference type="EMBL" id="BRXU01000003">
    <property type="protein sequence ID" value="GLC50595.1"/>
    <property type="molecule type" value="Genomic_DNA"/>
</dbReference>
<gene>
    <name evidence="2" type="primary">PLEST005971</name>
    <name evidence="2" type="ORF">PLESTB_000397300</name>
</gene>
<sequence length="118" mass="13074">MLLQQQQQQRQRLLYGLKPLRLLAHNKRRIKHPESMGRATHGSLGDSGAEPPSDGPRPDPDPNSMGRPTKGGCREGKGGGRAGVQATPAFVPFIGRTLHRYSQHQDHQHHHQAITNNI</sequence>
<organism evidence="2 3">
    <name type="scientific">Pleodorina starrii</name>
    <dbReference type="NCBI Taxonomy" id="330485"/>
    <lineage>
        <taxon>Eukaryota</taxon>
        <taxon>Viridiplantae</taxon>
        <taxon>Chlorophyta</taxon>
        <taxon>core chlorophytes</taxon>
        <taxon>Chlorophyceae</taxon>
        <taxon>CS clade</taxon>
        <taxon>Chlamydomonadales</taxon>
        <taxon>Volvocaceae</taxon>
        <taxon>Pleodorina</taxon>
    </lineage>
</organism>
<evidence type="ECO:0000313" key="2">
    <source>
        <dbReference type="EMBL" id="GLC50595.1"/>
    </source>
</evidence>